<evidence type="ECO:0000313" key="3">
    <source>
        <dbReference type="Proteomes" id="UP000032702"/>
    </source>
</evidence>
<protein>
    <submittedName>
        <fullName evidence="2">Uncharacterized protein</fullName>
    </submittedName>
</protein>
<dbReference type="Proteomes" id="UP000032702">
    <property type="component" value="Unassembled WGS sequence"/>
</dbReference>
<dbReference type="EMBL" id="AAMD01000106">
    <property type="protein sequence ID" value="EAU64718.1"/>
    <property type="molecule type" value="Genomic_DNA"/>
</dbReference>
<sequence>MGGDALLHLARALPDRHSVLDVEGGAAAGALAHHPGGDPGRFDRQCHPGRGGGRGHAPVSGGEPPGVSGDRRLSDDPCHRPVSALSVLVWLLLCAEGGGRRADHVLSRGGQHGGWIALGGPGVAGLDACVGGGPVADPAHGGSAKRHAPFLHRAETGRDHQRDWRGHRRMVGGPVWSGHLWTEGQQFLEDARAVCLGHPPGRHGRSVVLTRVLGRAEVHGLPLPGSSLIQKGVQYVARMGHGLSESAPGGGLFRQEGLFAHGGVSGTGQSLEEGFRGARLVPECGAHPHPGRGAAGVLRRRGARCGHQDARGQPDGWHQAGGGGQGDVCPLLRAGCVAGPGGGNPHCVRGGHRPAAAQWHHGAREFGNPESEGTRGQAGRLSQHVPEHQLGEHHGQGRGRRSPESDHDGCLVGSDSSHHHPAGPGGHGGLHQPREAALREERHQDSLLRPHGVWRTQLL</sequence>
<feature type="compositionally biased region" description="Basic and acidic residues" evidence="1">
    <location>
        <begin position="152"/>
        <end position="163"/>
    </location>
</feature>
<evidence type="ECO:0000313" key="2">
    <source>
        <dbReference type="EMBL" id="EAU64718.1"/>
    </source>
</evidence>
<feature type="compositionally biased region" description="Basic and acidic residues" evidence="1">
    <location>
        <begin position="390"/>
        <end position="409"/>
    </location>
</feature>
<feature type="compositionally biased region" description="Low complexity" evidence="1">
    <location>
        <begin position="58"/>
        <end position="68"/>
    </location>
</feature>
<feature type="region of interest" description="Disordered" evidence="1">
    <location>
        <begin position="390"/>
        <end position="434"/>
    </location>
</feature>
<reference evidence="2 3" key="1">
    <citation type="submission" date="2006-04" db="EMBL/GenBank/DDBJ databases">
        <authorList>
            <person name="Nierman W.C."/>
        </authorList>
    </citation>
    <scope>NUCLEOTIDE SEQUENCE [LARGE SCALE GENOMIC DNA]</scope>
    <source>
        <strain evidence="2 3">DW4/3-1</strain>
    </source>
</reference>
<dbReference type="AlphaFoldDB" id="Q08W55"/>
<gene>
    <name evidence="2" type="ORF">STIAU_0190</name>
</gene>
<feature type="region of interest" description="Disordered" evidence="1">
    <location>
        <begin position="138"/>
        <end position="163"/>
    </location>
</feature>
<name>Q08W55_STIAD</name>
<proteinExistence type="predicted"/>
<comment type="caution">
    <text evidence="2">The sequence shown here is derived from an EMBL/GenBank/DDBJ whole genome shotgun (WGS) entry which is preliminary data.</text>
</comment>
<evidence type="ECO:0000256" key="1">
    <source>
        <dbReference type="SAM" id="MobiDB-lite"/>
    </source>
</evidence>
<organism evidence="2 3">
    <name type="scientific">Stigmatella aurantiaca (strain DW4/3-1)</name>
    <dbReference type="NCBI Taxonomy" id="378806"/>
    <lineage>
        <taxon>Bacteria</taxon>
        <taxon>Pseudomonadati</taxon>
        <taxon>Myxococcota</taxon>
        <taxon>Myxococcia</taxon>
        <taxon>Myxococcales</taxon>
        <taxon>Cystobacterineae</taxon>
        <taxon>Archangiaceae</taxon>
        <taxon>Stigmatella</taxon>
    </lineage>
</organism>
<accession>Q08W55</accession>
<feature type="region of interest" description="Disordered" evidence="1">
    <location>
        <begin position="33"/>
        <end position="75"/>
    </location>
</feature>